<reference evidence="2 3" key="4">
    <citation type="journal article" date="2011" name="BMC Genomics">
        <title>RNA-Seq improves annotation of protein-coding genes in the cucumber genome.</title>
        <authorList>
            <person name="Li Z."/>
            <person name="Zhang Z."/>
            <person name="Yan P."/>
            <person name="Huang S."/>
            <person name="Fei Z."/>
            <person name="Lin K."/>
        </authorList>
    </citation>
    <scope>NUCLEOTIDE SEQUENCE [LARGE SCALE GENOMIC DNA]</scope>
    <source>
        <strain evidence="3">cv. 9930</strain>
    </source>
</reference>
<dbReference type="KEGG" id="csv:101221481"/>
<feature type="region of interest" description="Disordered" evidence="1">
    <location>
        <begin position="269"/>
        <end position="288"/>
    </location>
</feature>
<accession>A0A0A0LQW8</accession>
<sequence length="307" mass="33807">MEESEKRRERLRAMRMEAAQADVANYVETSLPNHLSNPLVESSATMVGQLAPCTAPRFDYYTNPMAAFSTSKKKGKIENQPVSDNFVPYHHNTSSTTYFPPTFPGDSEAGGHGRPGMPRPYAVNQGDLHMWRGPRGPFVNQFPTQPPREMNSPSHVSGPRGNPYTNPTQNRANYRSSSPNPGFRGSFSPGRGSYGHHGNMTPSPRFGYGRATGSHGRHSSSDKSGPEQFYNISMLEDPWKVLQPCIWTTIAPLSNSAKPSEYWISKFGTKKARVSDSSSSRSSSQQPSLAEYLAASFKEAIEEAPNA</sequence>
<dbReference type="GO" id="GO:0000398">
    <property type="term" value="P:mRNA splicing, via spliceosome"/>
    <property type="evidence" value="ECO:0007669"/>
    <property type="project" value="InterPro"/>
</dbReference>
<feature type="compositionally biased region" description="Polar residues" evidence="1">
    <location>
        <begin position="163"/>
        <end position="180"/>
    </location>
</feature>
<proteinExistence type="predicted"/>
<gene>
    <name evidence="2" type="ORF">Csa_2G435470</name>
</gene>
<reference evidence="2 3" key="1">
    <citation type="journal article" date="2009" name="Nat. Genet.">
        <title>The genome of the cucumber, Cucumis sativus L.</title>
        <authorList>
            <person name="Huang S."/>
            <person name="Li R."/>
            <person name="Zhang Z."/>
            <person name="Li L."/>
            <person name="Gu X."/>
            <person name="Fan W."/>
            <person name="Lucas W.J."/>
            <person name="Wang X."/>
            <person name="Xie B."/>
            <person name="Ni P."/>
            <person name="Ren Y."/>
            <person name="Zhu H."/>
            <person name="Li J."/>
            <person name="Lin K."/>
            <person name="Jin W."/>
            <person name="Fei Z."/>
            <person name="Li G."/>
            <person name="Staub J."/>
            <person name="Kilian A."/>
            <person name="van der Vossen E.A."/>
            <person name="Wu Y."/>
            <person name="Guo J."/>
            <person name="He J."/>
            <person name="Jia Z."/>
            <person name="Ren Y."/>
            <person name="Tian G."/>
            <person name="Lu Y."/>
            <person name="Ruan J."/>
            <person name="Qian W."/>
            <person name="Wang M."/>
            <person name="Huang Q."/>
            <person name="Li B."/>
            <person name="Xuan Z."/>
            <person name="Cao J."/>
            <person name="Asan"/>
            <person name="Wu Z."/>
            <person name="Zhang J."/>
            <person name="Cai Q."/>
            <person name="Bai Y."/>
            <person name="Zhao B."/>
            <person name="Han Y."/>
            <person name="Li Y."/>
            <person name="Li X."/>
            <person name="Wang S."/>
            <person name="Shi Q."/>
            <person name="Liu S."/>
            <person name="Cho W.K."/>
            <person name="Kim J.Y."/>
            <person name="Xu Y."/>
            <person name="Heller-Uszynska K."/>
            <person name="Miao H."/>
            <person name="Cheng Z."/>
            <person name="Zhang S."/>
            <person name="Wu J."/>
            <person name="Yang Y."/>
            <person name="Kang H."/>
            <person name="Li M."/>
            <person name="Liang H."/>
            <person name="Ren X."/>
            <person name="Shi Z."/>
            <person name="Wen M."/>
            <person name="Jian M."/>
            <person name="Yang H."/>
            <person name="Zhang G."/>
            <person name="Yang Z."/>
            <person name="Chen R."/>
            <person name="Liu S."/>
            <person name="Li J."/>
            <person name="Ma L."/>
            <person name="Liu H."/>
            <person name="Zhou Y."/>
            <person name="Zhao J."/>
            <person name="Fang X."/>
            <person name="Li G."/>
            <person name="Fang L."/>
            <person name="Li Y."/>
            <person name="Liu D."/>
            <person name="Zheng H."/>
            <person name="Zhang Y."/>
            <person name="Qin N."/>
            <person name="Li Z."/>
            <person name="Yang G."/>
            <person name="Yang S."/>
            <person name="Bolund L."/>
            <person name="Kristiansen K."/>
            <person name="Zheng H."/>
            <person name="Li S."/>
            <person name="Zhang X."/>
            <person name="Yang H."/>
            <person name="Wang J."/>
            <person name="Sun R."/>
            <person name="Zhang B."/>
            <person name="Jiang S."/>
            <person name="Wang J."/>
            <person name="Du Y."/>
            <person name="Li S."/>
        </authorList>
    </citation>
    <scope>NUCLEOTIDE SEQUENCE [LARGE SCALE GENOMIC DNA]</scope>
    <source>
        <strain evidence="3">cv. 9930</strain>
    </source>
</reference>
<keyword evidence="3" id="KW-1185">Reference proteome</keyword>
<dbReference type="eggNOG" id="ENOG502RYUD">
    <property type="taxonomic scope" value="Eukaryota"/>
</dbReference>
<dbReference type="GO" id="GO:0035196">
    <property type="term" value="P:miRNA processing"/>
    <property type="evidence" value="ECO:0007669"/>
    <property type="project" value="InterPro"/>
</dbReference>
<dbReference type="Proteomes" id="UP000029981">
    <property type="component" value="Chromosome 2"/>
</dbReference>
<dbReference type="EMBL" id="CM002923">
    <property type="protein sequence ID" value="KGN63384.1"/>
    <property type="molecule type" value="Genomic_DNA"/>
</dbReference>
<protein>
    <recommendedName>
        <fullName evidence="4">Hydroxyproline-rich glycoprotein family protein</fullName>
    </recommendedName>
</protein>
<evidence type="ECO:0000313" key="3">
    <source>
        <dbReference type="Proteomes" id="UP000029981"/>
    </source>
</evidence>
<evidence type="ECO:0000256" key="1">
    <source>
        <dbReference type="SAM" id="MobiDB-lite"/>
    </source>
</evidence>
<dbReference type="PANTHER" id="PTHR36054">
    <property type="entry name" value="PROTEIN SICKLE"/>
    <property type="match status" value="1"/>
</dbReference>
<organism evidence="2 3">
    <name type="scientific">Cucumis sativus</name>
    <name type="common">Cucumber</name>
    <dbReference type="NCBI Taxonomy" id="3659"/>
    <lineage>
        <taxon>Eukaryota</taxon>
        <taxon>Viridiplantae</taxon>
        <taxon>Streptophyta</taxon>
        <taxon>Embryophyta</taxon>
        <taxon>Tracheophyta</taxon>
        <taxon>Spermatophyta</taxon>
        <taxon>Magnoliopsida</taxon>
        <taxon>eudicotyledons</taxon>
        <taxon>Gunneridae</taxon>
        <taxon>Pentapetalae</taxon>
        <taxon>rosids</taxon>
        <taxon>fabids</taxon>
        <taxon>Cucurbitales</taxon>
        <taxon>Cucurbitaceae</taxon>
        <taxon>Benincaseae</taxon>
        <taxon>Cucumis</taxon>
    </lineage>
</organism>
<dbReference type="OrthoDB" id="1935385at2759"/>
<dbReference type="OMA" id="PICTPRG"/>
<feature type="region of interest" description="Disordered" evidence="1">
    <location>
        <begin position="106"/>
        <end position="225"/>
    </location>
</feature>
<dbReference type="STRING" id="3659.A0A0A0LQW8"/>
<reference evidence="2 3" key="3">
    <citation type="journal article" date="2010" name="BMC Genomics">
        <title>Transcriptome sequencing and comparative analysis of cucumber flowers with different sex types.</title>
        <authorList>
            <person name="Guo S."/>
            <person name="Zheng Y."/>
            <person name="Joung J.G."/>
            <person name="Liu S."/>
            <person name="Zhang Z."/>
            <person name="Crasta O.R."/>
            <person name="Sobral B.W."/>
            <person name="Xu Y."/>
            <person name="Huang S."/>
            <person name="Fei Z."/>
        </authorList>
    </citation>
    <scope>NUCLEOTIDE SEQUENCE [LARGE SCALE GENOMIC DNA]</scope>
    <source>
        <strain evidence="3">cv. 9930</strain>
    </source>
</reference>
<feature type="compositionally biased region" description="Low complexity" evidence="1">
    <location>
        <begin position="275"/>
        <end position="288"/>
    </location>
</feature>
<evidence type="ECO:0000313" key="2">
    <source>
        <dbReference type="EMBL" id="KGN63384.1"/>
    </source>
</evidence>
<evidence type="ECO:0008006" key="4">
    <source>
        <dbReference type="Google" id="ProtNLM"/>
    </source>
</evidence>
<dbReference type="PANTHER" id="PTHR36054:SF2">
    <property type="entry name" value="PROTEIN SICKLE"/>
    <property type="match status" value="1"/>
</dbReference>
<feature type="compositionally biased region" description="Low complexity" evidence="1">
    <location>
        <begin position="181"/>
        <end position="191"/>
    </location>
</feature>
<dbReference type="Gramene" id="KGN63384">
    <property type="protein sequence ID" value="KGN63384"/>
    <property type="gene ID" value="Csa_2G435470"/>
</dbReference>
<dbReference type="InterPro" id="IPR039292">
    <property type="entry name" value="SICKLE"/>
</dbReference>
<dbReference type="AlphaFoldDB" id="A0A0A0LQW8"/>
<name>A0A0A0LQW8_CUCSA</name>
<reference evidence="2 3" key="2">
    <citation type="journal article" date="2009" name="PLoS ONE">
        <title>An integrated genetic and cytogenetic map of the cucumber genome.</title>
        <authorList>
            <person name="Ren Y."/>
            <person name="Zhang Z."/>
            <person name="Liu J."/>
            <person name="Staub J.E."/>
            <person name="Han Y."/>
            <person name="Cheng Z."/>
            <person name="Li X."/>
            <person name="Lu J."/>
            <person name="Miao H."/>
            <person name="Kang H."/>
            <person name="Xie B."/>
            <person name="Gu X."/>
            <person name="Wang X."/>
            <person name="Du Y."/>
            <person name="Jin W."/>
            <person name="Huang S."/>
        </authorList>
    </citation>
    <scope>NUCLEOTIDE SEQUENCE [LARGE SCALE GENOMIC DNA]</scope>
    <source>
        <strain evidence="3">cv. 9930</strain>
    </source>
</reference>